<keyword evidence="3" id="KW-1185">Reference proteome</keyword>
<feature type="compositionally biased region" description="Basic and acidic residues" evidence="1">
    <location>
        <begin position="105"/>
        <end position="116"/>
    </location>
</feature>
<comment type="caution">
    <text evidence="2">The sequence shown here is derived from an EMBL/GenBank/DDBJ whole genome shotgun (WGS) entry which is preliminary data.</text>
</comment>
<protein>
    <submittedName>
        <fullName evidence="2">Uncharacterized protein</fullName>
    </submittedName>
</protein>
<accession>A0A4Q2UID0</accession>
<dbReference type="AlphaFoldDB" id="A0A4Q2UID0"/>
<feature type="region of interest" description="Disordered" evidence="1">
    <location>
        <begin position="97"/>
        <end position="118"/>
    </location>
</feature>
<evidence type="ECO:0000256" key="1">
    <source>
        <dbReference type="SAM" id="MobiDB-lite"/>
    </source>
</evidence>
<gene>
    <name evidence="2" type="ORF">EQG79_29500</name>
</gene>
<reference evidence="2 3" key="1">
    <citation type="submission" date="2019-01" db="EMBL/GenBank/DDBJ databases">
        <title>Spirosoma flava sp. nov., a propanil-degrading bacterium isolated from herbicide-contaminated soil.</title>
        <authorList>
            <person name="Zhang L."/>
            <person name="Jiang J.-D."/>
        </authorList>
    </citation>
    <scope>NUCLEOTIDE SEQUENCE [LARGE SCALE GENOMIC DNA]</scope>
    <source>
        <strain evidence="2 3">TY50</strain>
    </source>
</reference>
<proteinExistence type="predicted"/>
<name>A0A4Q2UID0_9BACT</name>
<dbReference type="EMBL" id="SBLB01000014">
    <property type="protein sequence ID" value="RYC66509.1"/>
    <property type="molecule type" value="Genomic_DNA"/>
</dbReference>
<dbReference type="RefSeq" id="WP_129606681.1">
    <property type="nucleotide sequence ID" value="NZ_SBLB01000014.1"/>
</dbReference>
<evidence type="ECO:0000313" key="2">
    <source>
        <dbReference type="EMBL" id="RYC66509.1"/>
    </source>
</evidence>
<evidence type="ECO:0000313" key="3">
    <source>
        <dbReference type="Proteomes" id="UP000290407"/>
    </source>
</evidence>
<organism evidence="2 3">
    <name type="scientific">Spirosoma sordidisoli</name>
    <dbReference type="NCBI Taxonomy" id="2502893"/>
    <lineage>
        <taxon>Bacteria</taxon>
        <taxon>Pseudomonadati</taxon>
        <taxon>Bacteroidota</taxon>
        <taxon>Cytophagia</taxon>
        <taxon>Cytophagales</taxon>
        <taxon>Cytophagaceae</taxon>
        <taxon>Spirosoma</taxon>
    </lineage>
</organism>
<dbReference type="Proteomes" id="UP000290407">
    <property type="component" value="Unassembled WGS sequence"/>
</dbReference>
<sequence length="149" mass="16966">MAEGRGGRTRKKEEHQVNKTVKTTLTGKDFDWLETEYKRETTGQKVSFAEFIRQRILSTKRVGERANQRAEALTIQMTLSEIRDEIQILASYKTDTVEYSSGEEGEQKHSQHERESATAASQLLAISQQLTETIKGISIWLYGSSPEKI</sequence>